<dbReference type="EMBL" id="BMAR01000045">
    <property type="protein sequence ID" value="GFR51058.1"/>
    <property type="molecule type" value="Genomic_DNA"/>
</dbReference>
<sequence length="191" mass="19430">MAATTPTPTCKASDEYVAPASPAAYVMWHIVKKGFQAGSVIGVAAVLPAMVLWKKVRDPTALMRALGTSAVTGAAATGALGALKFTTIDQAGFEDRAYRLHYNKGQNRTDCFSFAGAFVGLAAAAVLLPRGVAGTTAGLYGMALVGGSAAGCALGVAAHVTAPEGCGMKCPRKCPKKVKQPEGEQAKGEKA</sequence>
<comment type="caution">
    <text evidence="2">The sequence shown here is derived from an EMBL/GenBank/DDBJ whole genome shotgun (WGS) entry which is preliminary data.</text>
</comment>
<dbReference type="Pfam" id="PF08560">
    <property type="entry name" value="DUF1757"/>
    <property type="match status" value="1"/>
</dbReference>
<gene>
    <name evidence="2" type="ORF">Agub_g13380</name>
</gene>
<evidence type="ECO:0000313" key="2">
    <source>
        <dbReference type="EMBL" id="GFR51058.1"/>
    </source>
</evidence>
<proteinExistence type="predicted"/>
<dbReference type="InterPro" id="IPR013869">
    <property type="entry name" value="DUF1757"/>
</dbReference>
<name>A0AAD3E064_9CHLO</name>
<keyword evidence="1" id="KW-1133">Transmembrane helix</keyword>
<evidence type="ECO:0000313" key="3">
    <source>
        <dbReference type="Proteomes" id="UP001054857"/>
    </source>
</evidence>
<organism evidence="2 3">
    <name type="scientific">Astrephomene gubernaculifera</name>
    <dbReference type="NCBI Taxonomy" id="47775"/>
    <lineage>
        <taxon>Eukaryota</taxon>
        <taxon>Viridiplantae</taxon>
        <taxon>Chlorophyta</taxon>
        <taxon>core chlorophytes</taxon>
        <taxon>Chlorophyceae</taxon>
        <taxon>CS clade</taxon>
        <taxon>Chlamydomonadales</taxon>
        <taxon>Astrephomenaceae</taxon>
        <taxon>Astrephomene</taxon>
    </lineage>
</organism>
<feature type="transmembrane region" description="Helical" evidence="1">
    <location>
        <begin position="35"/>
        <end position="53"/>
    </location>
</feature>
<keyword evidence="1" id="KW-0812">Transmembrane</keyword>
<reference evidence="2 3" key="1">
    <citation type="journal article" date="2021" name="Sci. Rep.">
        <title>Genome sequencing of the multicellular alga Astrephomene provides insights into convergent evolution of germ-soma differentiation.</title>
        <authorList>
            <person name="Yamashita S."/>
            <person name="Yamamoto K."/>
            <person name="Matsuzaki R."/>
            <person name="Suzuki S."/>
            <person name="Yamaguchi H."/>
            <person name="Hirooka S."/>
            <person name="Minakuchi Y."/>
            <person name="Miyagishima S."/>
            <person name="Kawachi M."/>
            <person name="Toyoda A."/>
            <person name="Nozaki H."/>
        </authorList>
    </citation>
    <scope>NUCLEOTIDE SEQUENCE [LARGE SCALE GENOMIC DNA]</scope>
    <source>
        <strain evidence="2 3">NIES-4017</strain>
    </source>
</reference>
<protein>
    <submittedName>
        <fullName evidence="2">Uncharacterized protein</fullName>
    </submittedName>
</protein>
<feature type="transmembrane region" description="Helical" evidence="1">
    <location>
        <begin position="139"/>
        <end position="162"/>
    </location>
</feature>
<keyword evidence="1" id="KW-0472">Membrane</keyword>
<dbReference type="AlphaFoldDB" id="A0AAD3E064"/>
<accession>A0AAD3E064</accession>
<feature type="transmembrane region" description="Helical" evidence="1">
    <location>
        <begin position="111"/>
        <end position="133"/>
    </location>
</feature>
<keyword evidence="3" id="KW-1185">Reference proteome</keyword>
<dbReference type="Proteomes" id="UP001054857">
    <property type="component" value="Unassembled WGS sequence"/>
</dbReference>
<evidence type="ECO:0000256" key="1">
    <source>
        <dbReference type="SAM" id="Phobius"/>
    </source>
</evidence>